<keyword evidence="2" id="KW-0808">Transferase</keyword>
<keyword evidence="3 6" id="KW-0418">Kinase</keyword>
<evidence type="ECO:0000259" key="4">
    <source>
        <dbReference type="Pfam" id="PF03976"/>
    </source>
</evidence>
<evidence type="ECO:0000256" key="3">
    <source>
        <dbReference type="ARBA" id="ARBA00022777"/>
    </source>
</evidence>
<evidence type="ECO:0000313" key="7">
    <source>
        <dbReference type="Proteomes" id="UP000056750"/>
    </source>
</evidence>
<comment type="similarity">
    <text evidence="1">Belongs to the polyphosphate kinase 2 (PPK2) family. Class I subfamily.</text>
</comment>
<reference evidence="6" key="2">
    <citation type="submission" date="2023-07" db="EMBL/GenBank/DDBJ databases">
        <title>Genome content predicts the carbon catabolic preferences of heterotrophic bacteria.</title>
        <authorList>
            <person name="Gralka M."/>
        </authorList>
    </citation>
    <scope>NUCLEOTIDE SEQUENCE</scope>
    <source>
        <strain evidence="6">F2M12</strain>
    </source>
</reference>
<dbReference type="Proteomes" id="UP001170717">
    <property type="component" value="Unassembled WGS sequence"/>
</dbReference>
<dbReference type="EMBL" id="CP013926">
    <property type="protein sequence ID" value="AMJ75511.1"/>
    <property type="molecule type" value="Genomic_DNA"/>
</dbReference>
<proteinExistence type="inferred from homology"/>
<dbReference type="InterPro" id="IPR022300">
    <property type="entry name" value="PPK2-rel_1"/>
</dbReference>
<dbReference type="NCBIfam" id="TIGR03709">
    <property type="entry name" value="PPK2_rel_1"/>
    <property type="match status" value="1"/>
</dbReference>
<reference evidence="5 7" key="1">
    <citation type="submission" date="2015-12" db="EMBL/GenBank/DDBJ databases">
        <title>Intraspecies pangenome expansion in the marine bacterium Alteromonas.</title>
        <authorList>
            <person name="Lopez-Perez M."/>
            <person name="Rodriguez-Valera F."/>
        </authorList>
    </citation>
    <scope>NUCLEOTIDE SEQUENCE [LARGE SCALE GENOMIC DNA]</scope>
    <source>
        <strain evidence="5 7">LMG 21861</strain>
    </source>
</reference>
<dbReference type="PIRSF" id="PIRSF028756">
    <property type="entry name" value="PPK2_prd"/>
    <property type="match status" value="1"/>
</dbReference>
<dbReference type="Pfam" id="PF03976">
    <property type="entry name" value="PPK2"/>
    <property type="match status" value="1"/>
</dbReference>
<dbReference type="GeneID" id="83259410"/>
<evidence type="ECO:0000313" key="6">
    <source>
        <dbReference type="EMBL" id="MDO6578889.1"/>
    </source>
</evidence>
<evidence type="ECO:0000313" key="8">
    <source>
        <dbReference type="Proteomes" id="UP001170717"/>
    </source>
</evidence>
<evidence type="ECO:0000256" key="2">
    <source>
        <dbReference type="ARBA" id="ARBA00022679"/>
    </source>
</evidence>
<dbReference type="AlphaFoldDB" id="A0AAW7Z615"/>
<dbReference type="PANTHER" id="PTHR34383">
    <property type="entry name" value="POLYPHOSPHATE:AMP PHOSPHOTRANSFERASE-RELATED"/>
    <property type="match status" value="1"/>
</dbReference>
<organism evidence="6 8">
    <name type="scientific">Alteromonas stellipolaris</name>
    <dbReference type="NCBI Taxonomy" id="233316"/>
    <lineage>
        <taxon>Bacteria</taxon>
        <taxon>Pseudomonadati</taxon>
        <taxon>Pseudomonadota</taxon>
        <taxon>Gammaproteobacteria</taxon>
        <taxon>Alteromonadales</taxon>
        <taxon>Alteromonadaceae</taxon>
        <taxon>Alteromonas/Salinimonas group</taxon>
        <taxon>Alteromonas</taxon>
    </lineage>
</organism>
<evidence type="ECO:0000256" key="1">
    <source>
        <dbReference type="ARBA" id="ARBA00009924"/>
    </source>
</evidence>
<keyword evidence="7" id="KW-1185">Reference proteome</keyword>
<dbReference type="Proteomes" id="UP000056750">
    <property type="component" value="Chromosome"/>
</dbReference>
<gene>
    <name evidence="5" type="ORF">AVL57_17020</name>
    <name evidence="6" type="ORF">Q4527_15895</name>
</gene>
<dbReference type="RefSeq" id="WP_057789729.1">
    <property type="nucleotide sequence ID" value="NZ_CAXIBE010000004.1"/>
</dbReference>
<feature type="domain" description="Polyphosphate kinase-2-related" evidence="4">
    <location>
        <begin position="29"/>
        <end position="247"/>
    </location>
</feature>
<dbReference type="GO" id="GO:0006797">
    <property type="term" value="P:polyphosphate metabolic process"/>
    <property type="evidence" value="ECO:0007669"/>
    <property type="project" value="InterPro"/>
</dbReference>
<dbReference type="InterPro" id="IPR027417">
    <property type="entry name" value="P-loop_NTPase"/>
</dbReference>
<evidence type="ECO:0000313" key="5">
    <source>
        <dbReference type="EMBL" id="AMJ75511.1"/>
    </source>
</evidence>
<dbReference type="EMBL" id="JAUOQI010000013">
    <property type="protein sequence ID" value="MDO6578889.1"/>
    <property type="molecule type" value="Genomic_DNA"/>
</dbReference>
<sequence>MTYSVSSISPQNRKLRLPEGAQAPAIDEHEHYKQALKSWQKKLLHAQQAYYHQGRRAIIVFEGWDASGKGGAIRRVTEKLDPRGFRVHPFAKPTPEEQGRHYLYRFQTRLPTPGRLAIFDRSYYGRVMVERIEGFTPQPAWERAFQEINEFERLLIDDGVTIIKLFMHISAAEQLERFEERLSNPYKRWKLTEEDIRNRGRRDDYITAIEEMFDKTDTQMAPWHVIQAEHKWFARISVLKTIVEALSEGVTVEPPPIDPTVVHLAKQQLGITLDQSK</sequence>
<name>A0AAW7Z615_9ALTE</name>
<protein>
    <submittedName>
        <fullName evidence="6">Polyphosphate kinase</fullName>
    </submittedName>
</protein>
<dbReference type="SUPFAM" id="SSF52540">
    <property type="entry name" value="P-loop containing nucleoside triphosphate hydrolases"/>
    <property type="match status" value="1"/>
</dbReference>
<dbReference type="KEGG" id="asq:AVL57_17020"/>
<dbReference type="GO" id="GO:0008976">
    <property type="term" value="F:polyphosphate kinase activity"/>
    <property type="evidence" value="ECO:0007669"/>
    <property type="project" value="InterPro"/>
</dbReference>
<dbReference type="InterPro" id="IPR022488">
    <property type="entry name" value="PPK2-related"/>
</dbReference>
<dbReference type="InterPro" id="IPR016898">
    <property type="entry name" value="Polyphosphate_phosphotransfera"/>
</dbReference>
<accession>A0AAW7Z615</accession>
<dbReference type="PANTHER" id="PTHR34383:SF3">
    <property type="entry name" value="POLYPHOSPHATE:AMP PHOSPHOTRANSFERASE"/>
    <property type="match status" value="1"/>
</dbReference>
<dbReference type="Gene3D" id="3.40.50.300">
    <property type="entry name" value="P-loop containing nucleotide triphosphate hydrolases"/>
    <property type="match status" value="1"/>
</dbReference>